<proteinExistence type="predicted"/>
<evidence type="ECO:0000256" key="1">
    <source>
        <dbReference type="SAM" id="SignalP"/>
    </source>
</evidence>
<feature type="signal peptide" evidence="1">
    <location>
        <begin position="1"/>
        <end position="27"/>
    </location>
</feature>
<evidence type="ECO:0000313" key="2">
    <source>
        <dbReference type="EMBL" id="NRT58010.1"/>
    </source>
</evidence>
<dbReference type="Proteomes" id="UP001516061">
    <property type="component" value="Unassembled WGS sequence"/>
</dbReference>
<protein>
    <submittedName>
        <fullName evidence="2">Uncharacterized protein</fullName>
    </submittedName>
</protein>
<comment type="caution">
    <text evidence="2">The sequence shown here is derived from an EMBL/GenBank/DDBJ whole genome shotgun (WGS) entry which is preliminary data.</text>
</comment>
<accession>A0ABX2G9C5</accession>
<evidence type="ECO:0000313" key="3">
    <source>
        <dbReference type="Proteomes" id="UP001516061"/>
    </source>
</evidence>
<sequence length="173" mass="18470">MTTIRSTSLGLLMAATLLTLGAPRAFAQQETKTIPTRFGALQISDMNALSYRGRPFAPPIEGEGDLNPLRTFVQGDRDIVLVQDNAGTACPAQLVFVTVRREGVRATPKFGSCSDSFQIRSSGDGVITVTMPGHAGPFEPPAEQRRAAARRHVFVLAADGTLTENGKPVPTHP</sequence>
<organism evidence="2 3">
    <name type="scientific">Sphaerotilus uruguayifluvii</name>
    <dbReference type="NCBI Taxonomy" id="2735897"/>
    <lineage>
        <taxon>Bacteria</taxon>
        <taxon>Pseudomonadati</taxon>
        <taxon>Pseudomonadota</taxon>
        <taxon>Betaproteobacteria</taxon>
        <taxon>Burkholderiales</taxon>
        <taxon>Sphaerotilaceae</taxon>
        <taxon>Sphaerotilus</taxon>
    </lineage>
</organism>
<keyword evidence="1" id="KW-0732">Signal</keyword>
<gene>
    <name evidence="2" type="ORF">HNQ01_003776</name>
</gene>
<reference evidence="2 3" key="1">
    <citation type="submission" date="2020-05" db="EMBL/GenBank/DDBJ databases">
        <title>Genomic Encyclopedia of Type Strains, Phase IV (KMG-V): Genome sequencing to study the core and pangenomes of soil and plant-associated prokaryotes.</title>
        <authorList>
            <person name="Whitman W."/>
        </authorList>
    </citation>
    <scope>NUCLEOTIDE SEQUENCE [LARGE SCALE GENOMIC DNA]</scope>
    <source>
        <strain evidence="2 3">C29</strain>
    </source>
</reference>
<feature type="chain" id="PRO_5046796950" evidence="1">
    <location>
        <begin position="28"/>
        <end position="173"/>
    </location>
</feature>
<dbReference type="RefSeq" id="WP_173807041.1">
    <property type="nucleotide sequence ID" value="NZ_JABSNM010000022.1"/>
</dbReference>
<dbReference type="EMBL" id="JABSNM010000022">
    <property type="protein sequence ID" value="NRT58010.1"/>
    <property type="molecule type" value="Genomic_DNA"/>
</dbReference>
<keyword evidence="3" id="KW-1185">Reference proteome</keyword>
<name>A0ABX2G9C5_9BURK</name>